<dbReference type="Proteomes" id="UP000184363">
    <property type="component" value="Unassembled WGS sequence"/>
</dbReference>
<keyword evidence="2" id="KW-1185">Reference proteome</keyword>
<dbReference type="RefSeq" id="WP_073460563.1">
    <property type="nucleotide sequence ID" value="NZ_FRAP01000035.1"/>
</dbReference>
<accession>A0A1M7BD62</accession>
<name>A0A1M7BD62_PSETH</name>
<gene>
    <name evidence="1" type="ORF">SAMN05443637_1358</name>
</gene>
<organism evidence="1 2">
    <name type="scientific">Pseudonocardia thermophila</name>
    <dbReference type="NCBI Taxonomy" id="1848"/>
    <lineage>
        <taxon>Bacteria</taxon>
        <taxon>Bacillati</taxon>
        <taxon>Actinomycetota</taxon>
        <taxon>Actinomycetes</taxon>
        <taxon>Pseudonocardiales</taxon>
        <taxon>Pseudonocardiaceae</taxon>
        <taxon>Pseudonocardia</taxon>
    </lineage>
</organism>
<reference evidence="1 2" key="1">
    <citation type="submission" date="2016-11" db="EMBL/GenBank/DDBJ databases">
        <authorList>
            <person name="Jaros S."/>
            <person name="Januszkiewicz K."/>
            <person name="Wedrychowicz H."/>
        </authorList>
    </citation>
    <scope>NUCLEOTIDE SEQUENCE [LARGE SCALE GENOMIC DNA]</scope>
    <source>
        <strain evidence="1 2">DSM 43832</strain>
    </source>
</reference>
<sequence length="161" mass="16899">MGTTWHVSITTGDQLDDNQLVELVRALPARSSAGRAPTGGLRVVTALAAAEPEQAIAAARVVLASALLAIDCTPSGELVAAEAVAADESERRDELAAGFDPLAQVIDADEAASILGVTASAVRQRGEGLHGRRLRSGGWIFHRATIETIARERAELRSREP</sequence>
<dbReference type="AlphaFoldDB" id="A0A1M7BD62"/>
<dbReference type="STRING" id="1848.SAMN05443637_1358"/>
<proteinExistence type="predicted"/>
<protein>
    <recommendedName>
        <fullName evidence="3">Helix-turn-helix domain-containing protein</fullName>
    </recommendedName>
</protein>
<dbReference type="EMBL" id="FRAP01000035">
    <property type="protein sequence ID" value="SHL52968.1"/>
    <property type="molecule type" value="Genomic_DNA"/>
</dbReference>
<evidence type="ECO:0000313" key="2">
    <source>
        <dbReference type="Proteomes" id="UP000184363"/>
    </source>
</evidence>
<evidence type="ECO:0000313" key="1">
    <source>
        <dbReference type="EMBL" id="SHL52968.1"/>
    </source>
</evidence>
<evidence type="ECO:0008006" key="3">
    <source>
        <dbReference type="Google" id="ProtNLM"/>
    </source>
</evidence>